<evidence type="ECO:0000313" key="3">
    <source>
        <dbReference type="Proteomes" id="UP000823388"/>
    </source>
</evidence>
<organism evidence="2 3">
    <name type="scientific">Panicum virgatum</name>
    <name type="common">Blackwell switchgrass</name>
    <dbReference type="NCBI Taxonomy" id="38727"/>
    <lineage>
        <taxon>Eukaryota</taxon>
        <taxon>Viridiplantae</taxon>
        <taxon>Streptophyta</taxon>
        <taxon>Embryophyta</taxon>
        <taxon>Tracheophyta</taxon>
        <taxon>Spermatophyta</taxon>
        <taxon>Magnoliopsida</taxon>
        <taxon>Liliopsida</taxon>
        <taxon>Poales</taxon>
        <taxon>Poaceae</taxon>
        <taxon>PACMAD clade</taxon>
        <taxon>Panicoideae</taxon>
        <taxon>Panicodae</taxon>
        <taxon>Paniceae</taxon>
        <taxon>Panicinae</taxon>
        <taxon>Panicum</taxon>
        <taxon>Panicum sect. Hiantes</taxon>
    </lineage>
</organism>
<accession>A0A8T0WS02</accession>
<sequence length="80" mass="9055">MVESNKAFLCFWLLLLLALSSEEVGALDDCYPAVTIGCTKDSHCRKPCCNDDDTYTDWICRDLLCLCCKNFENPKSCFDS</sequence>
<comment type="caution">
    <text evidence="2">The sequence shown here is derived from an EMBL/GenBank/DDBJ whole genome shotgun (WGS) entry which is preliminary data.</text>
</comment>
<keyword evidence="3" id="KW-1185">Reference proteome</keyword>
<dbReference type="AlphaFoldDB" id="A0A8T0WS02"/>
<feature type="signal peptide" evidence="1">
    <location>
        <begin position="1"/>
        <end position="26"/>
    </location>
</feature>
<name>A0A8T0WS02_PANVG</name>
<protein>
    <submittedName>
        <fullName evidence="2">Uncharacterized protein</fullName>
    </submittedName>
</protein>
<dbReference type="Proteomes" id="UP000823388">
    <property type="component" value="Chromosome 2K"/>
</dbReference>
<evidence type="ECO:0000313" key="2">
    <source>
        <dbReference type="EMBL" id="KAG2645959.1"/>
    </source>
</evidence>
<proteinExistence type="predicted"/>
<dbReference type="EMBL" id="CM029039">
    <property type="protein sequence ID" value="KAG2645959.1"/>
    <property type="molecule type" value="Genomic_DNA"/>
</dbReference>
<gene>
    <name evidence="2" type="ORF">PVAP13_2KG470400</name>
</gene>
<evidence type="ECO:0000256" key="1">
    <source>
        <dbReference type="SAM" id="SignalP"/>
    </source>
</evidence>
<reference evidence="2" key="1">
    <citation type="submission" date="2020-05" db="EMBL/GenBank/DDBJ databases">
        <title>WGS assembly of Panicum virgatum.</title>
        <authorList>
            <person name="Lovell J.T."/>
            <person name="Jenkins J."/>
            <person name="Shu S."/>
            <person name="Juenger T.E."/>
            <person name="Schmutz J."/>
        </authorList>
    </citation>
    <scope>NUCLEOTIDE SEQUENCE</scope>
    <source>
        <strain evidence="2">AP13</strain>
    </source>
</reference>
<feature type="chain" id="PRO_5035832756" evidence="1">
    <location>
        <begin position="27"/>
        <end position="80"/>
    </location>
</feature>
<keyword evidence="1" id="KW-0732">Signal</keyword>